<gene>
    <name evidence="3" type="ORF">DF3PB_200012</name>
</gene>
<feature type="region of interest" description="Disordered" evidence="1">
    <location>
        <begin position="89"/>
        <end position="135"/>
    </location>
</feature>
<dbReference type="EMBL" id="UIDG01000113">
    <property type="protein sequence ID" value="SUS05651.1"/>
    <property type="molecule type" value="Genomic_DNA"/>
</dbReference>
<name>A0A380TB65_9ZZZZ</name>
<evidence type="ECO:0000259" key="2">
    <source>
        <dbReference type="Pfam" id="PF13763"/>
    </source>
</evidence>
<feature type="region of interest" description="Disordered" evidence="1">
    <location>
        <begin position="1"/>
        <end position="41"/>
    </location>
</feature>
<sequence>MLLLQMKHNPNPRRPRNRGNGKRHIPVRNQSFESNGPEGKIRGTAQQVLDKYLALGRDALSAGDPIAAEGFYQHAEHYFRLLSAEDVRESERNARATPLEIEPAGDAEPVKVNGQDAAGGSNGNGNGNGADRLPF</sequence>
<protein>
    <recommendedName>
        <fullName evidence="2">DUF4167 domain-containing protein</fullName>
    </recommendedName>
</protein>
<evidence type="ECO:0000256" key="1">
    <source>
        <dbReference type="SAM" id="MobiDB-lite"/>
    </source>
</evidence>
<feature type="domain" description="DUF4167" evidence="2">
    <location>
        <begin position="14"/>
        <end position="85"/>
    </location>
</feature>
<accession>A0A380TB65</accession>
<organism evidence="3">
    <name type="scientific">metagenome</name>
    <dbReference type="NCBI Taxonomy" id="256318"/>
    <lineage>
        <taxon>unclassified sequences</taxon>
        <taxon>metagenomes</taxon>
    </lineage>
</organism>
<dbReference type="InterPro" id="IPR025430">
    <property type="entry name" value="DUF4167"/>
</dbReference>
<proteinExistence type="predicted"/>
<evidence type="ECO:0000313" key="3">
    <source>
        <dbReference type="EMBL" id="SUS05651.1"/>
    </source>
</evidence>
<dbReference type="Pfam" id="PF13763">
    <property type="entry name" value="DUF4167"/>
    <property type="match status" value="1"/>
</dbReference>
<reference evidence="3" key="1">
    <citation type="submission" date="2018-07" db="EMBL/GenBank/DDBJ databases">
        <authorList>
            <person name="Quirk P.G."/>
            <person name="Krulwich T.A."/>
        </authorList>
    </citation>
    <scope>NUCLEOTIDE SEQUENCE</scope>
</reference>
<feature type="compositionally biased region" description="Basic residues" evidence="1">
    <location>
        <begin position="10"/>
        <end position="26"/>
    </location>
</feature>
<dbReference type="AlphaFoldDB" id="A0A380TB65"/>